<dbReference type="PANTHER" id="PTHR30283">
    <property type="entry name" value="PEROXIDE STRESS RESPONSE PROTEIN YAAA"/>
    <property type="match status" value="1"/>
</dbReference>
<evidence type="ECO:0000313" key="3">
    <source>
        <dbReference type="EMBL" id="CAH2763809.1"/>
    </source>
</evidence>
<accession>A0AAU9VE67</accession>
<proteinExistence type="inferred from homology"/>
<gene>
    <name evidence="2" type="ORF">ERYAMS2_00152</name>
    <name evidence="3" type="ORF">ERYAMS_01710</name>
</gene>
<dbReference type="GO" id="GO:0033194">
    <property type="term" value="P:response to hydroperoxide"/>
    <property type="evidence" value="ECO:0007669"/>
    <property type="project" value="TreeGrafter"/>
</dbReference>
<dbReference type="AlphaFoldDB" id="A0AAU9VE67"/>
<evidence type="ECO:0000313" key="2">
    <source>
        <dbReference type="EMBL" id="CAH2760518.1"/>
    </source>
</evidence>
<reference evidence="2" key="1">
    <citation type="submission" date="2022-04" db="EMBL/GenBank/DDBJ databases">
        <authorList>
            <person name="Forde T."/>
        </authorList>
    </citation>
    <scope>NUCLEOTIDE SEQUENCE</scope>
    <source>
        <strain evidence="2">A18Y016a</strain>
        <strain evidence="3">A18Y020d</strain>
    </source>
</reference>
<keyword evidence="4" id="KW-1185">Reference proteome</keyword>
<sequence length="239" mass="27741">MIILVSPTKTQKENSQDNLENSLFPEIKSELLASLQAFTRDEIKKSMRVSDKIADTVYHNYQNFSETTPAILSYQGSSFKNMNRELWSHDDYLEAQKRLYIFSALYGLSKCSSAVGRYRLDFLMKLNIDLYQIWKQPITDYLNELNQPIVNLASSEYSSMIDVNTLSVPMITLDFKEQSGDSYKTKSTYVKIARGKMVSYLIQNRIQTFNDIKNISFDGYTFNRTLSTDKSYIFTRKES</sequence>
<dbReference type="GO" id="GO:0005829">
    <property type="term" value="C:cytosol"/>
    <property type="evidence" value="ECO:0007669"/>
    <property type="project" value="TreeGrafter"/>
</dbReference>
<dbReference type="EMBL" id="OW659477">
    <property type="protein sequence ID" value="CAH2760518.1"/>
    <property type="molecule type" value="Genomic_DNA"/>
</dbReference>
<evidence type="ECO:0000313" key="5">
    <source>
        <dbReference type="Proteomes" id="UP001154111"/>
    </source>
</evidence>
<dbReference type="RefSeq" id="WP_254006960.1">
    <property type="nucleotide sequence ID" value="NZ_OW659477.1"/>
</dbReference>
<dbReference type="Proteomes" id="UP001154111">
    <property type="component" value="Chromosome"/>
</dbReference>
<dbReference type="InterPro" id="IPR005583">
    <property type="entry name" value="YaaA"/>
</dbReference>
<organism evidence="2 5">
    <name type="scientific">Erysipelothrix amsterdamensis</name>
    <dbReference type="NCBI Taxonomy" id="2929157"/>
    <lineage>
        <taxon>Bacteria</taxon>
        <taxon>Bacillati</taxon>
        <taxon>Bacillota</taxon>
        <taxon>Erysipelotrichia</taxon>
        <taxon>Erysipelotrichales</taxon>
        <taxon>Erysipelotrichaceae</taxon>
        <taxon>Erysipelothrix</taxon>
    </lineage>
</organism>
<evidence type="ECO:0000256" key="1">
    <source>
        <dbReference type="HAMAP-Rule" id="MF_00652"/>
    </source>
</evidence>
<comment type="similarity">
    <text evidence="1">Belongs to the UPF0246 family.</text>
</comment>
<dbReference type="PANTHER" id="PTHR30283:SF4">
    <property type="entry name" value="PEROXIDE STRESS RESISTANCE PROTEIN YAAA"/>
    <property type="match status" value="1"/>
</dbReference>
<protein>
    <recommendedName>
        <fullName evidence="1">UPF0246 protein ERYAMS2_00152</fullName>
    </recommendedName>
</protein>
<dbReference type="HAMAP" id="MF_00652">
    <property type="entry name" value="UPF0246"/>
    <property type="match status" value="1"/>
</dbReference>
<name>A0AAU9VE67_9FIRM</name>
<dbReference type="Pfam" id="PF03883">
    <property type="entry name" value="H2O2_YaaD"/>
    <property type="match status" value="1"/>
</dbReference>
<evidence type="ECO:0000313" key="4">
    <source>
        <dbReference type="Proteomes" id="UP001154095"/>
    </source>
</evidence>
<dbReference type="EMBL" id="OW659496">
    <property type="protein sequence ID" value="CAH2763809.1"/>
    <property type="molecule type" value="Genomic_DNA"/>
</dbReference>
<dbReference type="Proteomes" id="UP001154095">
    <property type="component" value="Chromosome"/>
</dbReference>